<dbReference type="GO" id="GO:0016746">
    <property type="term" value="F:acyltransferase activity"/>
    <property type="evidence" value="ECO:0007669"/>
    <property type="project" value="InterPro"/>
</dbReference>
<dbReference type="InterPro" id="IPR014030">
    <property type="entry name" value="Ketoacyl_synth_N"/>
</dbReference>
<comment type="caution">
    <text evidence="2">The sequence shown here is derived from an EMBL/GenBank/DDBJ whole genome shotgun (WGS) entry which is preliminary data.</text>
</comment>
<dbReference type="EMBL" id="JPLA01000019">
    <property type="protein sequence ID" value="KLD64386.1"/>
    <property type="molecule type" value="Genomic_DNA"/>
</dbReference>
<name>A0A0G9H4G8_9GAMM</name>
<dbReference type="SUPFAM" id="SSF53901">
    <property type="entry name" value="Thiolase-like"/>
    <property type="match status" value="1"/>
</dbReference>
<dbReference type="RefSeq" id="WP_046971244.1">
    <property type="nucleotide sequence ID" value="NZ_JPLA01000019.1"/>
</dbReference>
<evidence type="ECO:0000259" key="1">
    <source>
        <dbReference type="Pfam" id="PF13723"/>
    </source>
</evidence>
<dbReference type="Pfam" id="PF13723">
    <property type="entry name" value="Ketoacyl-synt_2"/>
    <property type="match status" value="1"/>
</dbReference>
<accession>A0A0G9H4G8</accession>
<proteinExistence type="predicted"/>
<dbReference type="Proteomes" id="UP000035481">
    <property type="component" value="Unassembled WGS sequence"/>
</dbReference>
<feature type="domain" description="Beta-ketoacyl synthase-like N-terminal" evidence="1">
    <location>
        <begin position="34"/>
        <end position="205"/>
    </location>
</feature>
<dbReference type="STRING" id="1440762.Y882_07440"/>
<dbReference type="PATRIC" id="fig|1440762.4.peg.878"/>
<evidence type="ECO:0000313" key="3">
    <source>
        <dbReference type="Proteomes" id="UP000035481"/>
    </source>
</evidence>
<dbReference type="Gene3D" id="3.40.47.10">
    <property type="match status" value="1"/>
</dbReference>
<dbReference type="OrthoDB" id="9798676at2"/>
<dbReference type="InterPro" id="IPR016039">
    <property type="entry name" value="Thiolase-like"/>
</dbReference>
<reference evidence="2 3" key="1">
    <citation type="journal article" date="2015" name="Antonie Van Leeuwenhoek">
        <title>A phylogenomic and molecular marker based taxonomic framework for the order Xanthomonadales: proposal to transfer the families Algiphilaceae and Solimonadaceae to the order Nevskiales ord. nov. and to create a new family within the order Xanthomonadales, the family Rhodanobacteraceae fam. nov., containing the genus Rhodanobacter and its closest relatives.</title>
        <authorList>
            <person name="Naushad S."/>
            <person name="Adeolu M."/>
            <person name="Wong S."/>
            <person name="Sohail M."/>
            <person name="Schellhorn H.E."/>
            <person name="Gupta R.S."/>
        </authorList>
    </citation>
    <scope>NUCLEOTIDE SEQUENCE [LARGE SCALE GENOMIC DNA]</scope>
    <source>
        <strain evidence="2 3">DSM 16301</strain>
    </source>
</reference>
<dbReference type="AlphaFoldDB" id="A0A0G9H4G8"/>
<protein>
    <recommendedName>
        <fullName evidence="1">Beta-ketoacyl synthase-like N-terminal domain-containing protein</fullName>
    </recommendedName>
</protein>
<gene>
    <name evidence="2" type="ORF">Y882_07440</name>
</gene>
<evidence type="ECO:0000313" key="2">
    <source>
        <dbReference type="EMBL" id="KLD64386.1"/>
    </source>
</evidence>
<sequence length="265" mass="27083">MSALQVHIEGIGLWSPALSDFAALKAQQHGLPVDAPTARPQASTLPANERRRAPDSVLLAVEVAGQAVAMSGRAASELPCVFTSAYGDQLISDYMCATLASAPAELSPTRFHNSVHNAPAGYWTIATGCQASSSAISAGRASFGAGLLEAATLSLAEQRAVLLVCSDIAGTGPVGEMSGTRSSFGFALVLSPAVTAGTLASLAIELQPHADHPLRPAPATGEWHETNPIAASAWPLMQNLAAGHGDCTLAAAETLALRVVLETLA</sequence>
<organism evidence="2 3">
    <name type="scientific">Dyella japonica DSM 16301</name>
    <dbReference type="NCBI Taxonomy" id="1440762"/>
    <lineage>
        <taxon>Bacteria</taxon>
        <taxon>Pseudomonadati</taxon>
        <taxon>Pseudomonadota</taxon>
        <taxon>Gammaproteobacteria</taxon>
        <taxon>Lysobacterales</taxon>
        <taxon>Rhodanobacteraceae</taxon>
        <taxon>Dyella</taxon>
    </lineage>
</organism>